<keyword evidence="3" id="KW-0804">Transcription</keyword>
<proteinExistence type="predicted"/>
<name>A0ABY5S6L3_9BACL</name>
<dbReference type="PANTHER" id="PTHR46796:SF6">
    <property type="entry name" value="ARAC SUBFAMILY"/>
    <property type="match status" value="1"/>
</dbReference>
<dbReference type="PRINTS" id="PR00032">
    <property type="entry name" value="HTHARAC"/>
</dbReference>
<dbReference type="Gene3D" id="3.40.50.1980">
    <property type="entry name" value="Nitrogenase molybdenum iron protein domain"/>
    <property type="match status" value="2"/>
</dbReference>
<sequence length="519" mass="59751">MKRKDGMGPFTLNYTHTEEYRIESGFHADIAEREEDAFGFALKDGVRVSIDDGDQRRTAKVLNGELFLIPAGCRCIVQSMAKHESRVLMIRFRKELLPDPAGGPDSEHRAHYDTLKLIVFRMPQVRNWVQDFASDAVSVDQALYYQLQSNLYAMASAMMSTIQNPKEPEEDLLEYVEQTRRYMQEQYHNPMDMEEIAALSGASASRFYQAFRSYTGLSPHKYMTKVRLDASLSLLAGSPPPIIEVAHSIGYADEYYFSRLFKKHMGMTPTEFAAAAQKKVVTLCRVFNGDLAAFGMTPTMSLKAAWTELLEQGLMEIASAQPNLILTGPVSDDIYDALAAIAPTVILHWKSYSWKERISEIGQLMGMSPVVERWLANYEMKVENARFHVRRRLGDEPLLLVSTRNHRYRVWGMKCLKMKDVFYDDLQIAPPAKVQDIIILETENLDEVAELECENVLFFVDEEESETYCRQLEAKWRKLNRSRERHLCLFVRYEEHLQYNASMHESLVEQTVRQLIELS</sequence>
<reference evidence="5" key="1">
    <citation type="submission" date="2022-01" db="EMBL/GenBank/DDBJ databases">
        <title>Paenibacillus spongiae sp. nov., isolated from marine sponge.</title>
        <authorList>
            <person name="Li Z."/>
            <person name="Zhang M."/>
        </authorList>
    </citation>
    <scope>NUCLEOTIDE SEQUENCE</scope>
    <source>
        <strain evidence="5">PHS-Z3</strain>
    </source>
</reference>
<dbReference type="Proteomes" id="UP001057877">
    <property type="component" value="Chromosome"/>
</dbReference>
<gene>
    <name evidence="5" type="ORF">L1F29_29690</name>
</gene>
<dbReference type="RefSeq" id="WP_258385633.1">
    <property type="nucleotide sequence ID" value="NZ_CP091430.1"/>
</dbReference>
<dbReference type="SUPFAM" id="SSF46689">
    <property type="entry name" value="Homeodomain-like"/>
    <property type="match status" value="2"/>
</dbReference>
<dbReference type="InterPro" id="IPR020449">
    <property type="entry name" value="Tscrpt_reg_AraC-type_HTH"/>
</dbReference>
<dbReference type="Pfam" id="PF12833">
    <property type="entry name" value="HTH_18"/>
    <property type="match status" value="1"/>
</dbReference>
<evidence type="ECO:0000256" key="3">
    <source>
        <dbReference type="ARBA" id="ARBA00023163"/>
    </source>
</evidence>
<feature type="domain" description="HTH araC/xylS-type" evidence="4">
    <location>
        <begin position="177"/>
        <end position="275"/>
    </location>
</feature>
<dbReference type="EMBL" id="CP091430">
    <property type="protein sequence ID" value="UVI29544.1"/>
    <property type="molecule type" value="Genomic_DNA"/>
</dbReference>
<dbReference type="SMART" id="SM00342">
    <property type="entry name" value="HTH_ARAC"/>
    <property type="match status" value="1"/>
</dbReference>
<keyword evidence="1" id="KW-0805">Transcription regulation</keyword>
<dbReference type="PROSITE" id="PS00041">
    <property type="entry name" value="HTH_ARAC_FAMILY_1"/>
    <property type="match status" value="1"/>
</dbReference>
<dbReference type="Gene3D" id="1.10.10.60">
    <property type="entry name" value="Homeodomain-like"/>
    <property type="match status" value="2"/>
</dbReference>
<evidence type="ECO:0000313" key="6">
    <source>
        <dbReference type="Proteomes" id="UP001057877"/>
    </source>
</evidence>
<dbReference type="InterPro" id="IPR050204">
    <property type="entry name" value="AraC_XylS_family_regulators"/>
</dbReference>
<dbReference type="PANTHER" id="PTHR46796">
    <property type="entry name" value="HTH-TYPE TRANSCRIPTIONAL ACTIVATOR RHAS-RELATED"/>
    <property type="match status" value="1"/>
</dbReference>
<evidence type="ECO:0000313" key="5">
    <source>
        <dbReference type="EMBL" id="UVI29544.1"/>
    </source>
</evidence>
<dbReference type="PROSITE" id="PS01124">
    <property type="entry name" value="HTH_ARAC_FAMILY_2"/>
    <property type="match status" value="1"/>
</dbReference>
<dbReference type="InterPro" id="IPR009057">
    <property type="entry name" value="Homeodomain-like_sf"/>
</dbReference>
<dbReference type="InterPro" id="IPR018062">
    <property type="entry name" value="HTH_AraC-typ_CS"/>
</dbReference>
<dbReference type="InterPro" id="IPR018060">
    <property type="entry name" value="HTH_AraC"/>
</dbReference>
<evidence type="ECO:0000259" key="4">
    <source>
        <dbReference type="PROSITE" id="PS01124"/>
    </source>
</evidence>
<keyword evidence="2" id="KW-0238">DNA-binding</keyword>
<protein>
    <submittedName>
        <fullName evidence="5">AraC family transcriptional regulator</fullName>
    </submittedName>
</protein>
<keyword evidence="6" id="KW-1185">Reference proteome</keyword>
<organism evidence="5 6">
    <name type="scientific">Paenibacillus spongiae</name>
    <dbReference type="NCBI Taxonomy" id="2909671"/>
    <lineage>
        <taxon>Bacteria</taxon>
        <taxon>Bacillati</taxon>
        <taxon>Bacillota</taxon>
        <taxon>Bacilli</taxon>
        <taxon>Bacillales</taxon>
        <taxon>Paenibacillaceae</taxon>
        <taxon>Paenibacillus</taxon>
    </lineage>
</organism>
<accession>A0ABY5S6L3</accession>
<evidence type="ECO:0000256" key="1">
    <source>
        <dbReference type="ARBA" id="ARBA00023015"/>
    </source>
</evidence>
<dbReference type="SUPFAM" id="SSF53807">
    <property type="entry name" value="Helical backbone' metal receptor"/>
    <property type="match status" value="1"/>
</dbReference>
<evidence type="ECO:0000256" key="2">
    <source>
        <dbReference type="ARBA" id="ARBA00023125"/>
    </source>
</evidence>